<reference evidence="2 3" key="1">
    <citation type="submission" date="2021-06" db="EMBL/GenBank/DDBJ databases">
        <title>Actinomycetes sequencing.</title>
        <authorList>
            <person name="Shan Q."/>
        </authorList>
    </citation>
    <scope>NUCLEOTIDE SEQUENCE [LARGE SCALE GENOMIC DNA]</scope>
    <source>
        <strain evidence="2 3">NEAU-G5</strain>
    </source>
</reference>
<dbReference type="Proteomes" id="UP000733379">
    <property type="component" value="Unassembled WGS sequence"/>
</dbReference>
<evidence type="ECO:0000313" key="3">
    <source>
        <dbReference type="Proteomes" id="UP000733379"/>
    </source>
</evidence>
<feature type="region of interest" description="Disordered" evidence="1">
    <location>
        <begin position="84"/>
        <end position="129"/>
    </location>
</feature>
<sequence>MSGLWGSGNPFGFDTRPAGIGGGGAGGGGGSSVMAAPDESRLFPRAAGVAAVSGVMDVAAEAAVPRAGVVETAAGPVGGYPMGGGMGAGQGGQGNQQKERKRAPYLDGKEHLEEAVGEDPLSVRPIIDR</sequence>
<accession>A0ABS6B546</accession>
<gene>
    <name evidence="2" type="ORF">KO481_25445</name>
</gene>
<dbReference type="RefSeq" id="WP_215920441.1">
    <property type="nucleotide sequence ID" value="NZ_JAHKNI010000009.1"/>
</dbReference>
<name>A0ABS6B546_9NOCA</name>
<feature type="compositionally biased region" description="Gly residues" evidence="1">
    <location>
        <begin position="84"/>
        <end position="94"/>
    </location>
</feature>
<evidence type="ECO:0000256" key="1">
    <source>
        <dbReference type="SAM" id="MobiDB-lite"/>
    </source>
</evidence>
<proteinExistence type="predicted"/>
<evidence type="ECO:0008006" key="4">
    <source>
        <dbReference type="Google" id="ProtNLM"/>
    </source>
</evidence>
<protein>
    <recommendedName>
        <fullName evidence="4">PPE-PPW subfamily C-terminal domain-containing protein</fullName>
    </recommendedName>
</protein>
<feature type="region of interest" description="Disordered" evidence="1">
    <location>
        <begin position="1"/>
        <end position="33"/>
    </location>
</feature>
<organism evidence="2 3">
    <name type="scientific">Nocardia albiluteola</name>
    <dbReference type="NCBI Taxonomy" id="2842303"/>
    <lineage>
        <taxon>Bacteria</taxon>
        <taxon>Bacillati</taxon>
        <taxon>Actinomycetota</taxon>
        <taxon>Actinomycetes</taxon>
        <taxon>Mycobacteriales</taxon>
        <taxon>Nocardiaceae</taxon>
        <taxon>Nocardia</taxon>
    </lineage>
</organism>
<evidence type="ECO:0000313" key="2">
    <source>
        <dbReference type="EMBL" id="MBU3064861.1"/>
    </source>
</evidence>
<dbReference type="EMBL" id="JAHKNI010000009">
    <property type="protein sequence ID" value="MBU3064861.1"/>
    <property type="molecule type" value="Genomic_DNA"/>
</dbReference>
<feature type="compositionally biased region" description="Basic and acidic residues" evidence="1">
    <location>
        <begin position="102"/>
        <end position="114"/>
    </location>
</feature>
<keyword evidence="3" id="KW-1185">Reference proteome</keyword>
<feature type="compositionally biased region" description="Gly residues" evidence="1">
    <location>
        <begin position="19"/>
        <end position="31"/>
    </location>
</feature>
<comment type="caution">
    <text evidence="2">The sequence shown here is derived from an EMBL/GenBank/DDBJ whole genome shotgun (WGS) entry which is preliminary data.</text>
</comment>